<feature type="region of interest" description="Disordered" evidence="1">
    <location>
        <begin position="61"/>
        <end position="80"/>
    </location>
</feature>
<feature type="compositionally biased region" description="Basic and acidic residues" evidence="1">
    <location>
        <begin position="68"/>
        <end position="80"/>
    </location>
</feature>
<keyword evidence="2" id="KW-0472">Membrane</keyword>
<evidence type="ECO:0000313" key="3">
    <source>
        <dbReference type="EMBL" id="CBX95074.1"/>
    </source>
</evidence>
<evidence type="ECO:0000313" key="4">
    <source>
        <dbReference type="Proteomes" id="UP000002668"/>
    </source>
</evidence>
<keyword evidence="4" id="KW-1185">Reference proteome</keyword>
<organism evidence="4">
    <name type="scientific">Leptosphaeria maculans (strain JN3 / isolate v23.1.3 / race Av1-4-5-6-7-8)</name>
    <name type="common">Blackleg fungus</name>
    <name type="synonym">Phoma lingam</name>
    <dbReference type="NCBI Taxonomy" id="985895"/>
    <lineage>
        <taxon>Eukaryota</taxon>
        <taxon>Fungi</taxon>
        <taxon>Dikarya</taxon>
        <taxon>Ascomycota</taxon>
        <taxon>Pezizomycotina</taxon>
        <taxon>Dothideomycetes</taxon>
        <taxon>Pleosporomycetidae</taxon>
        <taxon>Pleosporales</taxon>
        <taxon>Pleosporineae</taxon>
        <taxon>Leptosphaeriaceae</taxon>
        <taxon>Plenodomus</taxon>
        <taxon>Plenodomus lingam/Leptosphaeria maculans species complex</taxon>
    </lineage>
</organism>
<dbReference type="Proteomes" id="UP000002668">
    <property type="component" value="Genome"/>
</dbReference>
<keyword evidence="2" id="KW-1133">Transmembrane helix</keyword>
<dbReference type="EMBL" id="FP929126">
    <property type="protein sequence ID" value="CBX95074.1"/>
    <property type="molecule type" value="Genomic_DNA"/>
</dbReference>
<gene>
    <name evidence="3" type="ORF">LEMA_P114890.1</name>
</gene>
<evidence type="ECO:0000256" key="1">
    <source>
        <dbReference type="SAM" id="MobiDB-lite"/>
    </source>
</evidence>
<dbReference type="OrthoDB" id="10669111at2759"/>
<dbReference type="VEuPathDB" id="FungiDB:LEMA_P114890.1"/>
<dbReference type="HOGENOM" id="CLU_1015888_0_0_1"/>
<evidence type="ECO:0000256" key="2">
    <source>
        <dbReference type="SAM" id="Phobius"/>
    </source>
</evidence>
<name>E4ZUJ5_LEPMJ</name>
<sequence>MRDGVDGWSSKPWGHGQRRVICKKRTTPEDASTVTTDSEATRPTSIIATVGWAQHRATGGGQRTCCRPKHEEGGGHEPKPPRDTHICTVVLFFYKYTVEPIIIIIIVVVVVVVAADQSFSVLDIYSRRPGAVYLRSSLLSATLGVWPCPGVCPQRKLSTIACLRSGLDELLGLDDAPGQNKRSSGQGILFETPNSVPACMMPLATQLRQPSSTTKRPAVGTVAAYVGTSLFASCFNARFPTSTGTPFLQSILMTLSVVSGLRSGSILGTKDLEV</sequence>
<protein>
    <submittedName>
        <fullName evidence="3">Predicted protein</fullName>
    </submittedName>
</protein>
<proteinExistence type="predicted"/>
<keyword evidence="2" id="KW-0812">Transmembrane</keyword>
<dbReference type="GeneID" id="13287697"/>
<reference evidence="4" key="1">
    <citation type="journal article" date="2011" name="Nat. Commun.">
        <title>Effector diversification within compartments of the Leptosphaeria maculans genome affected by Repeat-Induced Point mutations.</title>
        <authorList>
            <person name="Rouxel T."/>
            <person name="Grandaubert J."/>
            <person name="Hane J.K."/>
            <person name="Hoede C."/>
            <person name="van de Wouw A.P."/>
            <person name="Couloux A."/>
            <person name="Dominguez V."/>
            <person name="Anthouard V."/>
            <person name="Bally P."/>
            <person name="Bourras S."/>
            <person name="Cozijnsen A.J."/>
            <person name="Ciuffetti L.M."/>
            <person name="Degrave A."/>
            <person name="Dilmaghani A."/>
            <person name="Duret L."/>
            <person name="Fudal I."/>
            <person name="Goodwin S.B."/>
            <person name="Gout L."/>
            <person name="Glaser N."/>
            <person name="Linglin J."/>
            <person name="Kema G.H.J."/>
            <person name="Lapalu N."/>
            <person name="Lawrence C.B."/>
            <person name="May K."/>
            <person name="Meyer M."/>
            <person name="Ollivier B."/>
            <person name="Poulain J."/>
            <person name="Schoch C.L."/>
            <person name="Simon A."/>
            <person name="Spatafora J.W."/>
            <person name="Stachowiak A."/>
            <person name="Turgeon B.G."/>
            <person name="Tyler B.M."/>
            <person name="Vincent D."/>
            <person name="Weissenbach J."/>
            <person name="Amselem J."/>
            <person name="Quesneville H."/>
            <person name="Oliver R.P."/>
            <person name="Wincker P."/>
            <person name="Balesdent M.-H."/>
            <person name="Howlett B.J."/>
        </authorList>
    </citation>
    <scope>NUCLEOTIDE SEQUENCE [LARGE SCALE GENOMIC DNA]</scope>
    <source>
        <strain evidence="4">JN3 / isolate v23.1.3 / race Av1-4-5-6-7-8</strain>
    </source>
</reference>
<feature type="transmembrane region" description="Helical" evidence="2">
    <location>
        <begin position="101"/>
        <end position="125"/>
    </location>
</feature>
<accession>E4ZUJ5</accession>
<dbReference type="InParanoid" id="E4ZUJ5"/>
<dbReference type="AlphaFoldDB" id="E4ZUJ5"/>